<accession>A0A9W4X9M6</accession>
<gene>
    <name evidence="1" type="ORF">FWILDA_LOCUS17497</name>
</gene>
<dbReference type="AlphaFoldDB" id="A0A9W4X9M6"/>
<organism evidence="1 2">
    <name type="scientific">Funneliformis geosporum</name>
    <dbReference type="NCBI Taxonomy" id="1117311"/>
    <lineage>
        <taxon>Eukaryota</taxon>
        <taxon>Fungi</taxon>
        <taxon>Fungi incertae sedis</taxon>
        <taxon>Mucoromycota</taxon>
        <taxon>Glomeromycotina</taxon>
        <taxon>Glomeromycetes</taxon>
        <taxon>Glomerales</taxon>
        <taxon>Glomeraceae</taxon>
        <taxon>Funneliformis</taxon>
    </lineage>
</organism>
<feature type="non-terminal residue" evidence="1">
    <location>
        <position position="49"/>
    </location>
</feature>
<name>A0A9W4X9M6_9GLOM</name>
<proteinExistence type="predicted"/>
<dbReference type="EMBL" id="CAMKVN010013965">
    <property type="protein sequence ID" value="CAI2196276.1"/>
    <property type="molecule type" value="Genomic_DNA"/>
</dbReference>
<keyword evidence="2" id="KW-1185">Reference proteome</keyword>
<reference evidence="1" key="1">
    <citation type="submission" date="2022-08" db="EMBL/GenBank/DDBJ databases">
        <authorList>
            <person name="Kallberg Y."/>
            <person name="Tangrot J."/>
            <person name="Rosling A."/>
        </authorList>
    </citation>
    <scope>NUCLEOTIDE SEQUENCE</scope>
    <source>
        <strain evidence="1">Wild A</strain>
    </source>
</reference>
<protein>
    <submittedName>
        <fullName evidence="1">5701_t:CDS:1</fullName>
    </submittedName>
</protein>
<evidence type="ECO:0000313" key="2">
    <source>
        <dbReference type="Proteomes" id="UP001153678"/>
    </source>
</evidence>
<feature type="non-terminal residue" evidence="1">
    <location>
        <position position="1"/>
    </location>
</feature>
<evidence type="ECO:0000313" key="1">
    <source>
        <dbReference type="EMBL" id="CAI2196276.1"/>
    </source>
</evidence>
<dbReference type="Proteomes" id="UP001153678">
    <property type="component" value="Unassembled WGS sequence"/>
</dbReference>
<sequence>CDNQRLHKNSCISEKKARKIKGANSLFDLGDKRVSKYDKEELLRILEDN</sequence>
<comment type="caution">
    <text evidence="1">The sequence shown here is derived from an EMBL/GenBank/DDBJ whole genome shotgun (WGS) entry which is preliminary data.</text>
</comment>